<name>A0A8K0TN79_9PEZI</name>
<feature type="region of interest" description="Disordered" evidence="1">
    <location>
        <begin position="135"/>
        <end position="161"/>
    </location>
</feature>
<organism evidence="2 3">
    <name type="scientific">Plectosphaerella cucumerina</name>
    <dbReference type="NCBI Taxonomy" id="40658"/>
    <lineage>
        <taxon>Eukaryota</taxon>
        <taxon>Fungi</taxon>
        <taxon>Dikarya</taxon>
        <taxon>Ascomycota</taxon>
        <taxon>Pezizomycotina</taxon>
        <taxon>Sordariomycetes</taxon>
        <taxon>Hypocreomycetidae</taxon>
        <taxon>Glomerellales</taxon>
        <taxon>Plectosphaerellaceae</taxon>
        <taxon>Plectosphaerella</taxon>
    </lineage>
</organism>
<gene>
    <name evidence="2" type="ORF">B0T11DRAFT_269383</name>
</gene>
<dbReference type="EMBL" id="JAGPXD010000001">
    <property type="protein sequence ID" value="KAH7374920.1"/>
    <property type="molecule type" value="Genomic_DNA"/>
</dbReference>
<proteinExistence type="predicted"/>
<protein>
    <submittedName>
        <fullName evidence="2">Uncharacterized protein</fullName>
    </submittedName>
</protein>
<dbReference type="AlphaFoldDB" id="A0A8K0TN79"/>
<keyword evidence="3" id="KW-1185">Reference proteome</keyword>
<dbReference type="OrthoDB" id="5376010at2759"/>
<evidence type="ECO:0000313" key="3">
    <source>
        <dbReference type="Proteomes" id="UP000813385"/>
    </source>
</evidence>
<evidence type="ECO:0000313" key="2">
    <source>
        <dbReference type="EMBL" id="KAH7374920.1"/>
    </source>
</evidence>
<reference evidence="2" key="1">
    <citation type="journal article" date="2021" name="Nat. Commun.">
        <title>Genetic determinants of endophytism in the Arabidopsis root mycobiome.</title>
        <authorList>
            <person name="Mesny F."/>
            <person name="Miyauchi S."/>
            <person name="Thiergart T."/>
            <person name="Pickel B."/>
            <person name="Atanasova L."/>
            <person name="Karlsson M."/>
            <person name="Huettel B."/>
            <person name="Barry K.W."/>
            <person name="Haridas S."/>
            <person name="Chen C."/>
            <person name="Bauer D."/>
            <person name="Andreopoulos W."/>
            <person name="Pangilinan J."/>
            <person name="LaButti K."/>
            <person name="Riley R."/>
            <person name="Lipzen A."/>
            <person name="Clum A."/>
            <person name="Drula E."/>
            <person name="Henrissat B."/>
            <person name="Kohler A."/>
            <person name="Grigoriev I.V."/>
            <person name="Martin F.M."/>
            <person name="Hacquard S."/>
        </authorList>
    </citation>
    <scope>NUCLEOTIDE SEQUENCE</scope>
    <source>
        <strain evidence="2">MPI-CAGE-AT-0016</strain>
    </source>
</reference>
<evidence type="ECO:0000256" key="1">
    <source>
        <dbReference type="SAM" id="MobiDB-lite"/>
    </source>
</evidence>
<accession>A0A8K0TN79</accession>
<dbReference type="Proteomes" id="UP000813385">
    <property type="component" value="Unassembled WGS sequence"/>
</dbReference>
<feature type="region of interest" description="Disordered" evidence="1">
    <location>
        <begin position="412"/>
        <end position="475"/>
    </location>
</feature>
<sequence>MEGAIRAYEDGTVGVSEQYALFWAGHFMEMASSYEEFTRDRYERTEAYASIHGPGSLWFEPPLIPGPPTIRVGRHGWPMAMRGTASGVGSDSHHLVTMSFQAVRYHQEPDYPGRLPGPSGARAHDASLAKARRFKGRGTTVKAHIPKSRTETDTTTDGGILVSDPDKPRLCFSMMFDTGATHPCLYETDLEALGIRFEEYPAASVTMTQTANGSMKCNVYELHVAMCDTQTGSSLVDSGDPVWPSRPHILGGITQVMALRGNKKVRPRHVGELDQNGEVKEFLYDAWKESLSSSMGRLSGLFPIQCCYVQSTPGLRAVWFGEDRRDVLGTQRMPGQRRFEPGNDICPPDPEGSELALIMARHGEQADPVRLQMEHVVVNKAGIRQFRIRDVETKKRGRSELRIDDFMTREQTKIIEPRKKKRRRSSMTRSSDDEYDDDDDATRKRRLQARRILDKLQNESLFFPPPKPPSAGTAA</sequence>
<comment type="caution">
    <text evidence="2">The sequence shown here is derived from an EMBL/GenBank/DDBJ whole genome shotgun (WGS) entry which is preliminary data.</text>
</comment>